<proteinExistence type="predicted"/>
<protein>
    <submittedName>
        <fullName evidence="1">DUF1851 domain-containing protein</fullName>
    </submittedName>
</protein>
<dbReference type="EMBL" id="JABCMA010000055">
    <property type="protein sequence ID" value="NMR76553.1"/>
    <property type="molecule type" value="Genomic_DNA"/>
</dbReference>
<sequence>MQFIWEVSDVEIDTLLPQWKWLLNPTGKPLYLTIMGDWLFGEVDGSISLLSVLDGTYETIASDFHEYNKMNKSQDWCDNVFLTSWYDLALEHGLQPKQDECLGWNLHPVIGGEFCMENLQVFTMKVYQSLMSQLHFQLQHANT</sequence>
<dbReference type="InterPro" id="IPR015002">
    <property type="entry name" value="T6SS_Tdi1_C"/>
</dbReference>
<evidence type="ECO:0000313" key="1">
    <source>
        <dbReference type="EMBL" id="NMR76553.1"/>
    </source>
</evidence>
<dbReference type="Pfam" id="PF08906">
    <property type="entry name" value="T6SS_Tdi1_C"/>
    <property type="match status" value="1"/>
</dbReference>
<accession>A0A0P7F4R0</accession>
<organism evidence="1 2">
    <name type="scientific">Vibrio alginolyticus</name>
    <dbReference type="NCBI Taxonomy" id="663"/>
    <lineage>
        <taxon>Bacteria</taxon>
        <taxon>Pseudomonadati</taxon>
        <taxon>Pseudomonadota</taxon>
        <taxon>Gammaproteobacteria</taxon>
        <taxon>Vibrionales</taxon>
        <taxon>Vibrionaceae</taxon>
        <taxon>Vibrio</taxon>
    </lineage>
</organism>
<comment type="caution">
    <text evidence="1">The sequence shown here is derived from an EMBL/GenBank/DDBJ whole genome shotgun (WGS) entry which is preliminary data.</text>
</comment>
<dbReference type="AlphaFoldDB" id="A0A0P7F4R0"/>
<dbReference type="OrthoDB" id="2988179at2"/>
<dbReference type="RefSeq" id="WP_005377056.1">
    <property type="nucleotide sequence ID" value="NZ_CP071058.1"/>
</dbReference>
<name>A0A0P7F4R0_VIBAL</name>
<gene>
    <name evidence="1" type="ORF">HKB35_23395</name>
</gene>
<evidence type="ECO:0000313" key="2">
    <source>
        <dbReference type="Proteomes" id="UP000565155"/>
    </source>
</evidence>
<dbReference type="eggNOG" id="COG5620">
    <property type="taxonomic scope" value="Bacteria"/>
</dbReference>
<dbReference type="GeneID" id="75167519"/>
<dbReference type="Proteomes" id="UP000565155">
    <property type="component" value="Unassembled WGS sequence"/>
</dbReference>
<reference evidence="1 2" key="1">
    <citation type="submission" date="2020-04" db="EMBL/GenBank/DDBJ databases">
        <title>Whole-genome sequencing of Vibrio spp. from China reveals different genetic environments of blaCTX-M-14 among diverse lineages.</title>
        <authorList>
            <person name="Zheng Z."/>
            <person name="Ye L."/>
            <person name="Chen S."/>
        </authorList>
    </citation>
    <scope>NUCLEOTIDE SEQUENCE [LARGE SCALE GENOMIC DNA]</scope>
    <source>
        <strain evidence="1 2">Vb1636</strain>
    </source>
</reference>